<dbReference type="RefSeq" id="WP_211356535.1">
    <property type="nucleotide sequence ID" value="NZ_BAAAYT010000005.1"/>
</dbReference>
<dbReference type="EMBL" id="VIUW01000003">
    <property type="protein sequence ID" value="TWD14652.1"/>
    <property type="molecule type" value="Genomic_DNA"/>
</dbReference>
<dbReference type="HAMAP" id="MF_00527">
    <property type="entry name" value="3MGH"/>
    <property type="match status" value="1"/>
</dbReference>
<feature type="compositionally biased region" description="Basic and acidic residues" evidence="6">
    <location>
        <begin position="211"/>
        <end position="220"/>
    </location>
</feature>
<dbReference type="AlphaFoldDB" id="A0A560WAL9"/>
<feature type="region of interest" description="Disordered" evidence="6">
    <location>
        <begin position="192"/>
        <end position="220"/>
    </location>
</feature>
<keyword evidence="3 5" id="KW-0378">Hydrolase</keyword>
<dbReference type="PANTHER" id="PTHR10429">
    <property type="entry name" value="DNA-3-METHYLADENINE GLYCOSYLASE"/>
    <property type="match status" value="1"/>
</dbReference>
<dbReference type="CDD" id="cd00540">
    <property type="entry name" value="AAG"/>
    <property type="match status" value="1"/>
</dbReference>
<accession>A0A560WAL9</accession>
<dbReference type="GO" id="GO:0003677">
    <property type="term" value="F:DNA binding"/>
    <property type="evidence" value="ECO:0007669"/>
    <property type="project" value="InterPro"/>
</dbReference>
<evidence type="ECO:0000256" key="6">
    <source>
        <dbReference type="SAM" id="MobiDB-lite"/>
    </source>
</evidence>
<dbReference type="Proteomes" id="UP000315628">
    <property type="component" value="Unassembled WGS sequence"/>
</dbReference>
<dbReference type="SUPFAM" id="SSF50486">
    <property type="entry name" value="FMT C-terminal domain-like"/>
    <property type="match status" value="1"/>
</dbReference>
<evidence type="ECO:0000256" key="2">
    <source>
        <dbReference type="ARBA" id="ARBA00022763"/>
    </source>
</evidence>
<dbReference type="PANTHER" id="PTHR10429:SF0">
    <property type="entry name" value="DNA-3-METHYLADENINE GLYCOSYLASE"/>
    <property type="match status" value="1"/>
</dbReference>
<dbReference type="InterPro" id="IPR011034">
    <property type="entry name" value="Formyl_transferase-like_C_sf"/>
</dbReference>
<dbReference type="Pfam" id="PF02245">
    <property type="entry name" value="Pur_DNA_glyco"/>
    <property type="match status" value="1"/>
</dbReference>
<dbReference type="InterPro" id="IPR036995">
    <property type="entry name" value="MPG_sf"/>
</dbReference>
<sequence>MSPDPAPLPRSFFDRDPVEVAPELLGAHLRVDDVVVRLTEVEAYRGQGEDPGSHSYRGRTPRVESMWGPPGHLYLYFTYGMHWCANLVCWPPGRSGAVLLRAGEVIRGHDLVAARRAAVRPRDWTRGPARLTKALALDSSDDGSDALGSGRVAVSKREALPPSLIRSGPRVGVSGPGGDAVAYPWRFWVDGEPSVSAYRPGRRGRLAPDPAPRHEGSDPR</sequence>
<dbReference type="InterPro" id="IPR003180">
    <property type="entry name" value="MPG"/>
</dbReference>
<keyword evidence="4 5" id="KW-0234">DNA repair</keyword>
<dbReference type="Gene3D" id="3.10.300.10">
    <property type="entry name" value="Methylpurine-DNA glycosylase (MPG)"/>
    <property type="match status" value="1"/>
</dbReference>
<gene>
    <name evidence="7" type="ORF">FB557_2071</name>
</gene>
<comment type="caution">
    <text evidence="7">The sequence shown here is derived from an EMBL/GenBank/DDBJ whole genome shotgun (WGS) entry which is preliminary data.</text>
</comment>
<reference evidence="7 8" key="1">
    <citation type="submission" date="2019-06" db="EMBL/GenBank/DDBJ databases">
        <title>Sequencing the genomes of 1000 actinobacteria strains.</title>
        <authorList>
            <person name="Klenk H.-P."/>
        </authorList>
    </citation>
    <scope>NUCLEOTIDE SEQUENCE [LARGE SCALE GENOMIC DNA]</scope>
    <source>
        <strain evidence="7 8">DSM 18935</strain>
    </source>
</reference>
<comment type="similarity">
    <text evidence="1 5">Belongs to the DNA glycosylase MPG family.</text>
</comment>
<dbReference type="NCBIfam" id="NF002003">
    <property type="entry name" value="PRK00802.1-3"/>
    <property type="match status" value="1"/>
</dbReference>
<keyword evidence="2 5" id="KW-0227">DNA damage</keyword>
<evidence type="ECO:0000256" key="4">
    <source>
        <dbReference type="ARBA" id="ARBA00023204"/>
    </source>
</evidence>
<evidence type="ECO:0000256" key="1">
    <source>
        <dbReference type="ARBA" id="ARBA00009232"/>
    </source>
</evidence>
<protein>
    <recommendedName>
        <fullName evidence="5">Putative 3-methyladenine DNA glycosylase</fullName>
        <ecNumber evidence="5">3.2.2.-</ecNumber>
    </recommendedName>
</protein>
<evidence type="ECO:0000313" key="8">
    <source>
        <dbReference type="Proteomes" id="UP000315628"/>
    </source>
</evidence>
<dbReference type="GO" id="GO:0006284">
    <property type="term" value="P:base-excision repair"/>
    <property type="evidence" value="ECO:0007669"/>
    <property type="project" value="InterPro"/>
</dbReference>
<dbReference type="EC" id="3.2.2.-" evidence="5"/>
<evidence type="ECO:0000313" key="7">
    <source>
        <dbReference type="EMBL" id="TWD14652.1"/>
    </source>
</evidence>
<evidence type="ECO:0000256" key="5">
    <source>
        <dbReference type="HAMAP-Rule" id="MF_00527"/>
    </source>
</evidence>
<dbReference type="GO" id="GO:0003905">
    <property type="term" value="F:alkylbase DNA N-glycosylase activity"/>
    <property type="evidence" value="ECO:0007669"/>
    <property type="project" value="InterPro"/>
</dbReference>
<keyword evidence="8" id="KW-1185">Reference proteome</keyword>
<dbReference type="NCBIfam" id="TIGR00567">
    <property type="entry name" value="3mg"/>
    <property type="match status" value="1"/>
</dbReference>
<proteinExistence type="inferred from homology"/>
<evidence type="ECO:0000256" key="3">
    <source>
        <dbReference type="ARBA" id="ARBA00022801"/>
    </source>
</evidence>
<organism evidence="7 8">
    <name type="scientific">Marihabitans asiaticum</name>
    <dbReference type="NCBI Taxonomy" id="415218"/>
    <lineage>
        <taxon>Bacteria</taxon>
        <taxon>Bacillati</taxon>
        <taxon>Actinomycetota</taxon>
        <taxon>Actinomycetes</taxon>
        <taxon>Micrococcales</taxon>
        <taxon>Intrasporangiaceae</taxon>
        <taxon>Marihabitans</taxon>
    </lineage>
</organism>
<name>A0A560WAL9_9MICO</name>